<proteinExistence type="predicted"/>
<evidence type="ECO:0000313" key="3">
    <source>
        <dbReference type="EMBL" id="PNU05542.1"/>
    </source>
</evidence>
<accession>A0A2K2G3G4</accession>
<feature type="domain" description="FecR N-terminal" evidence="2">
    <location>
        <begin position="37"/>
        <end position="77"/>
    </location>
</feature>
<evidence type="ECO:0000259" key="1">
    <source>
        <dbReference type="Pfam" id="PF04773"/>
    </source>
</evidence>
<dbReference type="Proteomes" id="UP000236327">
    <property type="component" value="Unassembled WGS sequence"/>
</dbReference>
<reference evidence="3 4" key="1">
    <citation type="submission" date="2016-05" db="EMBL/GenBank/DDBJ databases">
        <title>Complete genome sequence of Novosphingobium guangzhouense SA925(T).</title>
        <authorList>
            <person name="Sha S."/>
        </authorList>
    </citation>
    <scope>NUCLEOTIDE SEQUENCE [LARGE SCALE GENOMIC DNA]</scope>
    <source>
        <strain evidence="3 4">SA925</strain>
    </source>
</reference>
<dbReference type="PANTHER" id="PTHR30273">
    <property type="entry name" value="PERIPLASMIC SIGNAL SENSOR AND SIGMA FACTOR ACTIVATOR FECR-RELATED"/>
    <property type="match status" value="1"/>
</dbReference>
<evidence type="ECO:0000259" key="2">
    <source>
        <dbReference type="Pfam" id="PF16220"/>
    </source>
</evidence>
<dbReference type="AlphaFoldDB" id="A0A2K2G3G4"/>
<dbReference type="EMBL" id="LYMM01000025">
    <property type="protein sequence ID" value="PNU05542.1"/>
    <property type="molecule type" value="Genomic_DNA"/>
</dbReference>
<dbReference type="Pfam" id="PF04773">
    <property type="entry name" value="FecR"/>
    <property type="match status" value="1"/>
</dbReference>
<keyword evidence="4" id="KW-1185">Reference proteome</keyword>
<dbReference type="PIRSF" id="PIRSF018266">
    <property type="entry name" value="FecR"/>
    <property type="match status" value="1"/>
</dbReference>
<dbReference type="InterPro" id="IPR012373">
    <property type="entry name" value="Ferrdict_sens_TM"/>
</dbReference>
<sequence length="358" mass="38848">MGPHAGPHERAHRIQTFDGKYAGSMTGEDRNMSALDREAVDLLVRLDDRPDDDALHAQVAQWQERSPAHRASWGRALDLAAAVEAALPLALTGTHPDHIATLPASRKVTLLSGGRRWQGGLVRRRRVVAAVAAAACLGLVLLPNVALRLQARDITGTGEVRQVVLEDGTRVALGPDSALAFDVNDRQRSAHLLRGRAFFDVAHDKDRPFRVLADDTVVTVLGTAFEVDDISAKASVAVRRGTVAVKYGPAGTMVLHKGDVATRGPDGHARRGSVRADRIAGWIDGRMFVKDRPVGEVLEDLRPWYRGYILARGPGLASRRVTGIYDLRNPDAALAAIAKVHPLRVTRLTPWVKIVSVE</sequence>
<comment type="caution">
    <text evidence="3">The sequence shown here is derived from an EMBL/GenBank/DDBJ whole genome shotgun (WGS) entry which is preliminary data.</text>
</comment>
<dbReference type="Gene3D" id="2.60.120.1440">
    <property type="match status" value="1"/>
</dbReference>
<name>A0A2K2G3G4_9SPHN</name>
<evidence type="ECO:0008006" key="5">
    <source>
        <dbReference type="Google" id="ProtNLM"/>
    </source>
</evidence>
<evidence type="ECO:0000313" key="4">
    <source>
        <dbReference type="Proteomes" id="UP000236327"/>
    </source>
</evidence>
<dbReference type="Gene3D" id="3.55.50.30">
    <property type="match status" value="1"/>
</dbReference>
<dbReference type="PANTHER" id="PTHR30273:SF2">
    <property type="entry name" value="PROTEIN FECR"/>
    <property type="match status" value="1"/>
</dbReference>
<gene>
    <name evidence="3" type="ORF">A8V01_16360</name>
</gene>
<protein>
    <recommendedName>
        <fullName evidence="5">Iron dicitrate transport regulator FecR</fullName>
    </recommendedName>
</protein>
<feature type="domain" description="FecR protein" evidence="1">
    <location>
        <begin position="155"/>
        <end position="243"/>
    </location>
</feature>
<organism evidence="3 4">
    <name type="scientific">Novosphingobium guangzhouense</name>
    <dbReference type="NCBI Taxonomy" id="1850347"/>
    <lineage>
        <taxon>Bacteria</taxon>
        <taxon>Pseudomonadati</taxon>
        <taxon>Pseudomonadota</taxon>
        <taxon>Alphaproteobacteria</taxon>
        <taxon>Sphingomonadales</taxon>
        <taxon>Sphingomonadaceae</taxon>
        <taxon>Novosphingobium</taxon>
    </lineage>
</organism>
<dbReference type="InterPro" id="IPR006860">
    <property type="entry name" value="FecR"/>
</dbReference>
<dbReference type="InterPro" id="IPR032623">
    <property type="entry name" value="FecR_N"/>
</dbReference>
<dbReference type="Pfam" id="PF16220">
    <property type="entry name" value="DUF4880"/>
    <property type="match status" value="1"/>
</dbReference>
<dbReference type="GO" id="GO:0016989">
    <property type="term" value="F:sigma factor antagonist activity"/>
    <property type="evidence" value="ECO:0007669"/>
    <property type="project" value="TreeGrafter"/>
</dbReference>